<keyword evidence="3" id="KW-1185">Reference proteome</keyword>
<sequence>MDLGILELERNQRLENLIAKRRARKRLEAERNRLNLDIDDIDPVMQQLRGLHIETRPIKRNPFDLPDDSEESMGLPPIPGSAPSVLLPRWNPFDFSDDSIGETGGLTSQKMSHRKEFAPLSQREMFFRKHDSFSMEPLFSVDSTQEKRTSRFRPAESMDSDQSDYATLQRHISANSDSKGEPSDLRSQSSEKLDLVDDKQEPGGINIVEDNRIGSDAAGAIEGDLPFAGAVDEEIRHNDLPMLLVSEADHLHEIKEKFNDSSSSSSSEVTDKVLDMSINEVSATVERTD</sequence>
<dbReference type="OrthoDB" id="1908091at2759"/>
<name>A0A9D5D4L4_9LILI</name>
<dbReference type="AlphaFoldDB" id="A0A9D5D4L4"/>
<feature type="region of interest" description="Disordered" evidence="1">
    <location>
        <begin position="138"/>
        <end position="207"/>
    </location>
</feature>
<organism evidence="2 3">
    <name type="scientific">Dioscorea zingiberensis</name>
    <dbReference type="NCBI Taxonomy" id="325984"/>
    <lineage>
        <taxon>Eukaryota</taxon>
        <taxon>Viridiplantae</taxon>
        <taxon>Streptophyta</taxon>
        <taxon>Embryophyta</taxon>
        <taxon>Tracheophyta</taxon>
        <taxon>Spermatophyta</taxon>
        <taxon>Magnoliopsida</taxon>
        <taxon>Liliopsida</taxon>
        <taxon>Dioscoreales</taxon>
        <taxon>Dioscoreaceae</taxon>
        <taxon>Dioscorea</taxon>
    </lineage>
</organism>
<evidence type="ECO:0000256" key="1">
    <source>
        <dbReference type="SAM" id="MobiDB-lite"/>
    </source>
</evidence>
<feature type="compositionally biased region" description="Basic and acidic residues" evidence="1">
    <location>
        <begin position="144"/>
        <end position="156"/>
    </location>
</feature>
<evidence type="ECO:0000313" key="2">
    <source>
        <dbReference type="EMBL" id="KAJ0985281.1"/>
    </source>
</evidence>
<dbReference type="PANTHER" id="PTHR33870:SF4">
    <property type="entry name" value="CARDIOMYOPATHY-ASSOCIATED PROTEIN"/>
    <property type="match status" value="1"/>
</dbReference>
<reference evidence="2" key="2">
    <citation type="journal article" date="2022" name="Hortic Res">
        <title>The genome of Dioscorea zingiberensis sheds light on the biosynthesis, origin and evolution of the medicinally important diosgenin saponins.</title>
        <authorList>
            <person name="Li Y."/>
            <person name="Tan C."/>
            <person name="Li Z."/>
            <person name="Guo J."/>
            <person name="Li S."/>
            <person name="Chen X."/>
            <person name="Wang C."/>
            <person name="Dai X."/>
            <person name="Yang H."/>
            <person name="Song W."/>
            <person name="Hou L."/>
            <person name="Xu J."/>
            <person name="Tong Z."/>
            <person name="Xu A."/>
            <person name="Yuan X."/>
            <person name="Wang W."/>
            <person name="Yang Q."/>
            <person name="Chen L."/>
            <person name="Sun Z."/>
            <person name="Wang K."/>
            <person name="Pan B."/>
            <person name="Chen J."/>
            <person name="Bao Y."/>
            <person name="Liu F."/>
            <person name="Qi X."/>
            <person name="Gang D.R."/>
            <person name="Wen J."/>
            <person name="Li J."/>
        </authorList>
    </citation>
    <scope>NUCLEOTIDE SEQUENCE</scope>
    <source>
        <strain evidence="2">Dzin_1.0</strain>
    </source>
</reference>
<reference evidence="2" key="1">
    <citation type="submission" date="2021-03" db="EMBL/GenBank/DDBJ databases">
        <authorList>
            <person name="Li Z."/>
            <person name="Yang C."/>
        </authorList>
    </citation>
    <scope>NUCLEOTIDE SEQUENCE</scope>
    <source>
        <strain evidence="2">Dzin_1.0</strain>
        <tissue evidence="2">Leaf</tissue>
    </source>
</reference>
<dbReference type="Proteomes" id="UP001085076">
    <property type="component" value="Miscellaneous, Linkage group lg01"/>
</dbReference>
<dbReference type="EMBL" id="JAGGNH010000001">
    <property type="protein sequence ID" value="KAJ0985281.1"/>
    <property type="molecule type" value="Genomic_DNA"/>
</dbReference>
<comment type="caution">
    <text evidence="2">The sequence shown here is derived from an EMBL/GenBank/DDBJ whole genome shotgun (WGS) entry which is preliminary data.</text>
</comment>
<accession>A0A9D5D4L4</accession>
<protein>
    <submittedName>
        <fullName evidence="2">Uncharacterized protein</fullName>
    </submittedName>
</protein>
<feature type="compositionally biased region" description="Polar residues" evidence="1">
    <location>
        <begin position="163"/>
        <end position="177"/>
    </location>
</feature>
<gene>
    <name evidence="2" type="ORF">J5N97_003637</name>
</gene>
<proteinExistence type="predicted"/>
<dbReference type="PANTHER" id="PTHR33870">
    <property type="entry name" value="CARDIOMYOPATHY-ASSOCIATED PROTEIN"/>
    <property type="match status" value="1"/>
</dbReference>
<evidence type="ECO:0000313" key="3">
    <source>
        <dbReference type="Proteomes" id="UP001085076"/>
    </source>
</evidence>
<feature type="compositionally biased region" description="Basic and acidic residues" evidence="1">
    <location>
        <begin position="178"/>
        <end position="201"/>
    </location>
</feature>